<proteinExistence type="predicted"/>
<evidence type="ECO:0000313" key="1">
    <source>
        <dbReference type="EMBL" id="JAH47998.1"/>
    </source>
</evidence>
<dbReference type="AlphaFoldDB" id="A0A0E9T5P9"/>
<name>A0A0E9T5P9_ANGAN</name>
<sequence length="85" mass="9386">MKTMQVQALRALTISTTKRALLILGAAPPRLPCPGSLIRNGCLLPPETVCIAGCFHIQQLSLHERAQKMVLRQSNFHKKAVGKQR</sequence>
<accession>A0A0E9T5P9</accession>
<protein>
    <submittedName>
        <fullName evidence="1">Uncharacterized protein</fullName>
    </submittedName>
</protein>
<dbReference type="EMBL" id="GBXM01060579">
    <property type="protein sequence ID" value="JAH47998.1"/>
    <property type="molecule type" value="Transcribed_RNA"/>
</dbReference>
<reference evidence="1" key="2">
    <citation type="journal article" date="2015" name="Fish Shellfish Immunol.">
        <title>Early steps in the European eel (Anguilla anguilla)-Vibrio vulnificus interaction in the gills: Role of the RtxA13 toxin.</title>
        <authorList>
            <person name="Callol A."/>
            <person name="Pajuelo D."/>
            <person name="Ebbesson L."/>
            <person name="Teles M."/>
            <person name="MacKenzie S."/>
            <person name="Amaro C."/>
        </authorList>
    </citation>
    <scope>NUCLEOTIDE SEQUENCE</scope>
</reference>
<reference evidence="1" key="1">
    <citation type="submission" date="2014-11" db="EMBL/GenBank/DDBJ databases">
        <authorList>
            <person name="Amaro Gonzalez C."/>
        </authorList>
    </citation>
    <scope>NUCLEOTIDE SEQUENCE</scope>
</reference>
<organism evidence="1">
    <name type="scientific">Anguilla anguilla</name>
    <name type="common">European freshwater eel</name>
    <name type="synonym">Muraena anguilla</name>
    <dbReference type="NCBI Taxonomy" id="7936"/>
    <lineage>
        <taxon>Eukaryota</taxon>
        <taxon>Metazoa</taxon>
        <taxon>Chordata</taxon>
        <taxon>Craniata</taxon>
        <taxon>Vertebrata</taxon>
        <taxon>Euteleostomi</taxon>
        <taxon>Actinopterygii</taxon>
        <taxon>Neopterygii</taxon>
        <taxon>Teleostei</taxon>
        <taxon>Anguilliformes</taxon>
        <taxon>Anguillidae</taxon>
        <taxon>Anguilla</taxon>
    </lineage>
</organism>